<organism evidence="3 4">
    <name type="scientific">Pandoravirus inopinatum</name>
    <dbReference type="NCBI Taxonomy" id="1605721"/>
    <lineage>
        <taxon>Viruses</taxon>
        <taxon>Pandoravirus</taxon>
    </lineage>
</organism>
<dbReference type="PANTHER" id="PTHR23084">
    <property type="entry name" value="PHOSPHATIDYLINOSITOL-4-PHOSPHATE 5-KINASE RELATED"/>
    <property type="match status" value="1"/>
</dbReference>
<dbReference type="SMART" id="SM00698">
    <property type="entry name" value="MORN"/>
    <property type="match status" value="6"/>
</dbReference>
<evidence type="ECO:0000313" key="3">
    <source>
        <dbReference type="EMBL" id="AJF97414.1"/>
    </source>
</evidence>
<dbReference type="InterPro" id="IPR036047">
    <property type="entry name" value="F-box-like_dom_sf"/>
</dbReference>
<keyword evidence="1" id="KW-0677">Repeat</keyword>
<evidence type="ECO:0000256" key="1">
    <source>
        <dbReference type="ARBA" id="ARBA00022737"/>
    </source>
</evidence>
<dbReference type="SUPFAM" id="SSF81383">
    <property type="entry name" value="F-box domain"/>
    <property type="match status" value="1"/>
</dbReference>
<accession>A0A0B5J1M2</accession>
<name>A0A0B5J1M2_9VIRU</name>
<dbReference type="PANTHER" id="PTHR23084:SF262">
    <property type="entry name" value="FYVE-TYPE DOMAIN-CONTAINING PROTEIN"/>
    <property type="match status" value="1"/>
</dbReference>
<proteinExistence type="predicted"/>
<dbReference type="Gene3D" id="2.20.110.10">
    <property type="entry name" value="Histone H3 K4-specific methyltransferase SET7/9 N-terminal domain"/>
    <property type="match status" value="3"/>
</dbReference>
<dbReference type="Proteomes" id="UP000202511">
    <property type="component" value="Segment"/>
</dbReference>
<dbReference type="RefSeq" id="YP_009119649.1">
    <property type="nucleotide sequence ID" value="NC_026440.1"/>
</dbReference>
<dbReference type="Pfam" id="PF12937">
    <property type="entry name" value="F-box-like"/>
    <property type="match status" value="1"/>
</dbReference>
<dbReference type="EMBL" id="KP136319">
    <property type="protein sequence ID" value="AJF97414.1"/>
    <property type="molecule type" value="Genomic_DNA"/>
</dbReference>
<dbReference type="Pfam" id="PF02493">
    <property type="entry name" value="MORN"/>
    <property type="match status" value="8"/>
</dbReference>
<reference evidence="3 4" key="1">
    <citation type="journal article" date="2015" name="Parasitol. Res.">
        <title>Viruses in close associations with free-living amoebae.</title>
        <authorList>
            <person name="Scheid P."/>
        </authorList>
    </citation>
    <scope>NUCLEOTIDE SEQUENCE [LARGE SCALE GENOMIC DNA]</scope>
    <source>
        <strain evidence="3">KlaHel</strain>
    </source>
</reference>
<dbReference type="InterPro" id="IPR003409">
    <property type="entry name" value="MORN"/>
</dbReference>
<dbReference type="KEGG" id="vg:23462331"/>
<dbReference type="InterPro" id="IPR001810">
    <property type="entry name" value="F-box_dom"/>
</dbReference>
<sequence>MTDSPFDHLPDELVLCVLMAVGDAKSLAAWSATSRRHWLLALDESLWRHLCEVHFGLCPFGPPLPVHAGWRWIYKAQSRPACSIGVDVGAAVIEGGCKVYWGDTMDGQPHGFGLSVDQTSQMCDGHLRARLVAGGRADDSPLPDRSQGQWAHGTMHGPGLTVYCDGTRVEVLWEHGVRGDHVRITYVNGNRYEGKAITCMPHGEGTKTYLDGAQHQGAWEWGVPHGDGTTKWPNGDLCTGYWDNGELHAGTYIWPSGDRYDGDFVDKQIHGLGSCTYADGSRYDGQWVRGTKHGHGVMTYANGHKYEGVWAHNQRDGHGIYTWPDGGVYEGHYGMDRRQGRGTRTYADGSFIAGVWDGAVCARDPVVGHRTGDMPCSVHGLCLACVALPQACPPDATS</sequence>
<evidence type="ECO:0000313" key="4">
    <source>
        <dbReference type="Proteomes" id="UP000202511"/>
    </source>
</evidence>
<evidence type="ECO:0000259" key="2">
    <source>
        <dbReference type="Pfam" id="PF12937"/>
    </source>
</evidence>
<feature type="domain" description="F-box" evidence="2">
    <location>
        <begin position="6"/>
        <end position="51"/>
    </location>
</feature>
<dbReference type="SUPFAM" id="SSF82185">
    <property type="entry name" value="Histone H3 K4-specific methyltransferase SET7/9 N-terminal domain"/>
    <property type="match status" value="2"/>
</dbReference>
<dbReference type="GeneID" id="23462331"/>
<protein>
    <submittedName>
        <fullName evidence="3">Morn repeat protein</fullName>
    </submittedName>
</protein>
<dbReference type="FunFam" id="2.20.110.10:FF:000002">
    <property type="entry name" value="Phosphatidylinositol 4-phosphate 5-kinase 8"/>
    <property type="match status" value="1"/>
</dbReference>
<dbReference type="Gene3D" id="1.20.1280.50">
    <property type="match status" value="1"/>
</dbReference>